<comment type="caution">
    <text evidence="10">The sequence shown here is derived from an EMBL/GenBank/DDBJ whole genome shotgun (WGS) entry which is preliminary data.</text>
</comment>
<keyword evidence="7" id="KW-1133">Transmembrane helix</keyword>
<feature type="transmembrane region" description="Helical" evidence="7">
    <location>
        <begin position="12"/>
        <end position="29"/>
    </location>
</feature>
<evidence type="ECO:0000256" key="6">
    <source>
        <dbReference type="SAM" id="Coils"/>
    </source>
</evidence>
<dbReference type="NCBIfam" id="TIGR00229">
    <property type="entry name" value="sensory_box"/>
    <property type="match status" value="5"/>
</dbReference>
<reference evidence="10 11" key="1">
    <citation type="submission" date="2016-08" db="EMBL/GenBank/DDBJ databases">
        <title>Novel Firmicute Genomes.</title>
        <authorList>
            <person name="Poppleton D.I."/>
            <person name="Gribaldo S."/>
        </authorList>
    </citation>
    <scope>NUCLEOTIDE SEQUENCE [LARGE SCALE GENOMIC DNA]</scope>
    <source>
        <strain evidence="10 11">RAOx-1</strain>
    </source>
</reference>
<dbReference type="SUPFAM" id="SSF55785">
    <property type="entry name" value="PYP-like sensor domain (PAS domain)"/>
    <property type="match status" value="5"/>
</dbReference>
<evidence type="ECO:0000256" key="5">
    <source>
        <dbReference type="ARBA" id="ARBA00022777"/>
    </source>
</evidence>
<organism evidence="10 11">
    <name type="scientific">Ammoniphilus oxalaticus</name>
    <dbReference type="NCBI Taxonomy" id="66863"/>
    <lineage>
        <taxon>Bacteria</taxon>
        <taxon>Bacillati</taxon>
        <taxon>Bacillota</taxon>
        <taxon>Bacilli</taxon>
        <taxon>Bacillales</taxon>
        <taxon>Paenibacillaceae</taxon>
        <taxon>Aneurinibacillus group</taxon>
        <taxon>Ammoniphilus</taxon>
    </lineage>
</organism>
<evidence type="ECO:0000259" key="9">
    <source>
        <dbReference type="PROSITE" id="PS50113"/>
    </source>
</evidence>
<dbReference type="PROSITE" id="PS50113">
    <property type="entry name" value="PAC"/>
    <property type="match status" value="3"/>
</dbReference>
<dbReference type="GO" id="GO:0004673">
    <property type="term" value="F:protein histidine kinase activity"/>
    <property type="evidence" value="ECO:0007669"/>
    <property type="project" value="UniProtKB-EC"/>
</dbReference>
<dbReference type="Pfam" id="PF08447">
    <property type="entry name" value="PAS_3"/>
    <property type="match status" value="2"/>
</dbReference>
<dbReference type="Pfam" id="PF00989">
    <property type="entry name" value="PAS"/>
    <property type="match status" value="2"/>
</dbReference>
<name>A0A419SMV4_9BACL</name>
<keyword evidence="7" id="KW-0812">Transmembrane</keyword>
<keyword evidence="6" id="KW-0175">Coiled coil</keyword>
<keyword evidence="3" id="KW-0597">Phosphoprotein</keyword>
<dbReference type="SMART" id="SM00091">
    <property type="entry name" value="PAS"/>
    <property type="match status" value="5"/>
</dbReference>
<dbReference type="InterPro" id="IPR000700">
    <property type="entry name" value="PAS-assoc_C"/>
</dbReference>
<evidence type="ECO:0000256" key="4">
    <source>
        <dbReference type="ARBA" id="ARBA00022679"/>
    </source>
</evidence>
<feature type="domain" description="PAS" evidence="8">
    <location>
        <begin position="384"/>
        <end position="431"/>
    </location>
</feature>
<dbReference type="InterPro" id="IPR035965">
    <property type="entry name" value="PAS-like_dom_sf"/>
</dbReference>
<dbReference type="GO" id="GO:0006355">
    <property type="term" value="P:regulation of DNA-templated transcription"/>
    <property type="evidence" value="ECO:0007669"/>
    <property type="project" value="InterPro"/>
</dbReference>
<evidence type="ECO:0000256" key="2">
    <source>
        <dbReference type="ARBA" id="ARBA00012438"/>
    </source>
</evidence>
<dbReference type="RefSeq" id="WP_120188219.1">
    <property type="nucleotide sequence ID" value="NZ_MCHY01000006.1"/>
</dbReference>
<dbReference type="InterPro" id="IPR052162">
    <property type="entry name" value="Sensor_kinase/Photoreceptor"/>
</dbReference>
<comment type="catalytic activity">
    <reaction evidence="1">
        <text>ATP + protein L-histidine = ADP + protein N-phospho-L-histidine.</text>
        <dbReference type="EC" id="2.7.13.3"/>
    </reaction>
</comment>
<feature type="domain" description="PAC" evidence="9">
    <location>
        <begin position="331"/>
        <end position="383"/>
    </location>
</feature>
<dbReference type="Gene3D" id="3.30.450.20">
    <property type="entry name" value="PAS domain"/>
    <property type="match status" value="5"/>
</dbReference>
<evidence type="ECO:0000259" key="8">
    <source>
        <dbReference type="PROSITE" id="PS50112"/>
    </source>
</evidence>
<gene>
    <name evidence="10" type="ORF">BEP19_00985</name>
</gene>
<evidence type="ECO:0000256" key="7">
    <source>
        <dbReference type="SAM" id="Phobius"/>
    </source>
</evidence>
<evidence type="ECO:0000256" key="3">
    <source>
        <dbReference type="ARBA" id="ARBA00022553"/>
    </source>
</evidence>
<dbReference type="InterPro" id="IPR001610">
    <property type="entry name" value="PAC"/>
</dbReference>
<accession>A0A419SMV4</accession>
<dbReference type="PANTHER" id="PTHR43304:SF1">
    <property type="entry name" value="PAC DOMAIN-CONTAINING PROTEIN"/>
    <property type="match status" value="1"/>
</dbReference>
<feature type="domain" description="PAS" evidence="8">
    <location>
        <begin position="258"/>
        <end position="329"/>
    </location>
</feature>
<evidence type="ECO:0000256" key="1">
    <source>
        <dbReference type="ARBA" id="ARBA00000085"/>
    </source>
</evidence>
<dbReference type="InterPro" id="IPR013655">
    <property type="entry name" value="PAS_fold_3"/>
</dbReference>
<evidence type="ECO:0000313" key="11">
    <source>
        <dbReference type="Proteomes" id="UP000284219"/>
    </source>
</evidence>
<keyword evidence="7" id="KW-0472">Membrane</keyword>
<sequence length="555" mass="63115">MAKDLNLDNHSIFVNAFISASIGMALVSLEGDWLKANQSFCRFLGYTEEELMTTPFQAITHPDDVETGRDQAQKLISGQVKCYQSERRYLHKSGKVIWGLLTLSLVEDELGKPLQFFLQIQDITAQKKAETQLKLEQQRYCSLFEYHPDLVMAVSMDGKLVQANAAFERITGYSPEEITYPASLVVPEDLERMRRHFELTYQGKSQQFEITAIHKMGKRVMLRVTSIPIIEEGKLVGKFCIAKDVTVFKQKSQKLRELEQLYRLISENAQDIITLTNRQGVFCYIAPSVQSILGYAPDEVIGRPASDFLHPEDAAILSSPDYIEAFNGNCIKMENRMRHKDGHYLWIETTLKLTHNEQGEIQQVIGVGRDITERKQAEEELRKTKERLEAFFKNSADAMWLVDLDDQVSEVNATFETMFGWHTDEVVGNTLPIVPEQLLIANKQLHHRVKAGESMISFETLRQRKDGSSLYVSTTLSPIRDAKGNVVGISGVCRDVTSRKTMEKQARAAQAQLESFIDNHSDAVIISSENGQIIRVNRAFERLFGWTAEEVINQH</sequence>
<dbReference type="EC" id="2.7.13.3" evidence="2"/>
<protein>
    <recommendedName>
        <fullName evidence="2">histidine kinase</fullName>
        <ecNumber evidence="2">2.7.13.3</ecNumber>
    </recommendedName>
</protein>
<dbReference type="Pfam" id="PF13426">
    <property type="entry name" value="PAS_9"/>
    <property type="match status" value="1"/>
</dbReference>
<dbReference type="OrthoDB" id="9815750at2"/>
<feature type="coiled-coil region" evidence="6">
    <location>
        <begin position="367"/>
        <end position="394"/>
    </location>
</feature>
<keyword evidence="11" id="KW-1185">Reference proteome</keyword>
<dbReference type="AlphaFoldDB" id="A0A419SMV4"/>
<dbReference type="InterPro" id="IPR000014">
    <property type="entry name" value="PAS"/>
</dbReference>
<dbReference type="EMBL" id="MCHY01000006">
    <property type="protein sequence ID" value="RKD25549.1"/>
    <property type="molecule type" value="Genomic_DNA"/>
</dbReference>
<feature type="domain" description="PAC" evidence="9">
    <location>
        <begin position="454"/>
        <end position="508"/>
    </location>
</feature>
<dbReference type="Proteomes" id="UP000284219">
    <property type="component" value="Unassembled WGS sequence"/>
</dbReference>
<dbReference type="InterPro" id="IPR013767">
    <property type="entry name" value="PAS_fold"/>
</dbReference>
<keyword evidence="5" id="KW-0418">Kinase</keyword>
<feature type="domain" description="PAS" evidence="8">
    <location>
        <begin position="136"/>
        <end position="178"/>
    </location>
</feature>
<feature type="domain" description="PAC" evidence="9">
    <location>
        <begin position="83"/>
        <end position="135"/>
    </location>
</feature>
<dbReference type="PANTHER" id="PTHR43304">
    <property type="entry name" value="PHYTOCHROME-LIKE PROTEIN CPH1"/>
    <property type="match status" value="1"/>
</dbReference>
<dbReference type="PROSITE" id="PS50112">
    <property type="entry name" value="PAS"/>
    <property type="match status" value="5"/>
</dbReference>
<proteinExistence type="predicted"/>
<dbReference type="CDD" id="cd00130">
    <property type="entry name" value="PAS"/>
    <property type="match status" value="5"/>
</dbReference>
<evidence type="ECO:0000313" key="10">
    <source>
        <dbReference type="EMBL" id="RKD25549.1"/>
    </source>
</evidence>
<feature type="domain" description="PAS" evidence="8">
    <location>
        <begin position="509"/>
        <end position="555"/>
    </location>
</feature>
<keyword evidence="4" id="KW-0808">Transferase</keyword>
<feature type="domain" description="PAS" evidence="8">
    <location>
        <begin position="9"/>
        <end position="79"/>
    </location>
</feature>
<dbReference type="SMART" id="SM00086">
    <property type="entry name" value="PAC"/>
    <property type="match status" value="4"/>
</dbReference>